<sequence length="75" mass="8822">MEILIRNVDPIAIKKLDEIAKKKNISRQLFLKAIIEKAAYEQIQSEKENRLEIIIERNIIAMEKMTNLIVELTEE</sequence>
<keyword evidence="2" id="KW-1185">Reference proteome</keyword>
<dbReference type="Proteomes" id="UP000239047">
    <property type="component" value="Unassembled WGS sequence"/>
</dbReference>
<comment type="caution">
    <text evidence="1">The sequence shown here is derived from an EMBL/GenBank/DDBJ whole genome shotgun (WGS) entry which is preliminary data.</text>
</comment>
<reference evidence="1 2" key="1">
    <citation type="submission" date="2018-02" db="EMBL/GenBank/DDBJ databases">
        <title>Jeotgalibacillus proteolyticum sp. nov. a protease producing bacterium isolated from ocean sediments of Laizhou Bay.</title>
        <authorList>
            <person name="Li Y."/>
        </authorList>
    </citation>
    <scope>NUCLEOTIDE SEQUENCE [LARGE SCALE GENOMIC DNA]</scope>
    <source>
        <strain evidence="1 2">22-7</strain>
    </source>
</reference>
<name>A0A2S5G615_9BACL</name>
<organism evidence="1 2">
    <name type="scientific">Jeotgalibacillus proteolyticus</name>
    <dbReference type="NCBI Taxonomy" id="2082395"/>
    <lineage>
        <taxon>Bacteria</taxon>
        <taxon>Bacillati</taxon>
        <taxon>Bacillota</taxon>
        <taxon>Bacilli</taxon>
        <taxon>Bacillales</taxon>
        <taxon>Caryophanaceae</taxon>
        <taxon>Jeotgalibacillus</taxon>
    </lineage>
</organism>
<dbReference type="AlphaFoldDB" id="A0A2S5G615"/>
<dbReference type="OrthoDB" id="2355214at2"/>
<evidence type="ECO:0008006" key="3">
    <source>
        <dbReference type="Google" id="ProtNLM"/>
    </source>
</evidence>
<dbReference type="RefSeq" id="WP_104059909.1">
    <property type="nucleotide sequence ID" value="NZ_PREZ01000013.1"/>
</dbReference>
<evidence type="ECO:0000313" key="2">
    <source>
        <dbReference type="Proteomes" id="UP000239047"/>
    </source>
</evidence>
<dbReference type="EMBL" id="PREZ01000013">
    <property type="protein sequence ID" value="PPA68429.1"/>
    <property type="molecule type" value="Genomic_DNA"/>
</dbReference>
<gene>
    <name evidence="1" type="ORF">C4B60_20915</name>
</gene>
<evidence type="ECO:0000313" key="1">
    <source>
        <dbReference type="EMBL" id="PPA68429.1"/>
    </source>
</evidence>
<proteinExistence type="predicted"/>
<accession>A0A2S5G615</accession>
<protein>
    <recommendedName>
        <fullName evidence="3">Ribbon-helix-helix protein CopG domain-containing protein</fullName>
    </recommendedName>
</protein>